<comment type="function">
    <text evidence="5">Part of a binding-protein-dependent transport system for aliphatic sulfonates. Putative binding protein.</text>
</comment>
<comment type="subcellular location">
    <subcellularLocation>
        <location evidence="1">Periplasm</location>
    </subcellularLocation>
</comment>
<accession>A0A5Q4ZK85</accession>
<dbReference type="GO" id="GO:0016020">
    <property type="term" value="C:membrane"/>
    <property type="evidence" value="ECO:0007669"/>
    <property type="project" value="InterPro"/>
</dbReference>
<dbReference type="SMART" id="SM00062">
    <property type="entry name" value="PBPb"/>
    <property type="match status" value="1"/>
</dbReference>
<dbReference type="GO" id="GO:0042597">
    <property type="term" value="C:periplasmic space"/>
    <property type="evidence" value="ECO:0007669"/>
    <property type="project" value="UniProtKB-SubCell"/>
</dbReference>
<keyword evidence="3" id="KW-0813">Transport</keyword>
<evidence type="ECO:0000256" key="2">
    <source>
        <dbReference type="ARBA" id="ARBA00010742"/>
    </source>
</evidence>
<evidence type="ECO:0000256" key="5">
    <source>
        <dbReference type="ARBA" id="ARBA00055538"/>
    </source>
</evidence>
<evidence type="ECO:0000259" key="7">
    <source>
        <dbReference type="SMART" id="SM00062"/>
    </source>
</evidence>
<dbReference type="SUPFAM" id="SSF53850">
    <property type="entry name" value="Periplasmic binding protein-like II"/>
    <property type="match status" value="1"/>
</dbReference>
<evidence type="ECO:0000256" key="6">
    <source>
        <dbReference type="ARBA" id="ARBA00070228"/>
    </source>
</evidence>
<sequence length="352" mass="37952">MALVRGFAFFARARTSPARRARVLRDFMSAAAAALALCVAGVGTTQAAPLAELKLDYAYYSPESLVIKRNGWLEQEFAADHTPVKWVLSLGSNRALEYLNSGAIDIGSTAGLAAVLGKANGNPIRAVYIFSRPEWTALVVRKDSPIKSLADLKGKKIAATKGTDPFLFTLRALHTVGLSRDDVELVNLQHPDGRTALANGQVDAWAGLDPHMAAAQVDDGARLLYRNVDFNTWGFLNARDDFIREHPDALARVLKVYEKARAWIAAHPDDTAKIVAEESKVSLAVAKLQLSRNDFSHPQPGAQQIAALKTAAPILVDEQLVKSGTDLNQVIDALIDSKIAQPVIASANSNAK</sequence>
<dbReference type="PANTHER" id="PTHR30024:SF21">
    <property type="entry name" value="ABC TRANSPORTER SUBSTRATE-BINDING PROTEIN"/>
    <property type="match status" value="1"/>
</dbReference>
<evidence type="ECO:0000256" key="1">
    <source>
        <dbReference type="ARBA" id="ARBA00004418"/>
    </source>
</evidence>
<evidence type="ECO:0000313" key="8">
    <source>
        <dbReference type="EMBL" id="VVD27960.1"/>
    </source>
</evidence>
<keyword evidence="4" id="KW-0732">Signal</keyword>
<dbReference type="PANTHER" id="PTHR30024">
    <property type="entry name" value="ALIPHATIC SULFONATES-BINDING PROTEIN-RELATED"/>
    <property type="match status" value="1"/>
</dbReference>
<dbReference type="InterPro" id="IPR010067">
    <property type="entry name" value="ABC_SsuA_sub-bd"/>
</dbReference>
<keyword evidence="9" id="KW-1185">Reference proteome</keyword>
<feature type="domain" description="Solute-binding protein family 3/N-terminal" evidence="7">
    <location>
        <begin position="52"/>
        <end position="267"/>
    </location>
</feature>
<dbReference type="Proteomes" id="UP000325811">
    <property type="component" value="Chromosome I"/>
</dbReference>
<name>A0A5Q4ZK85_9BURK</name>
<dbReference type="AlphaFoldDB" id="A0A5Q4ZK85"/>
<evidence type="ECO:0000313" key="9">
    <source>
        <dbReference type="Proteomes" id="UP000325811"/>
    </source>
</evidence>
<dbReference type="EMBL" id="LR699553">
    <property type="protein sequence ID" value="VVD27960.1"/>
    <property type="molecule type" value="Genomic_DNA"/>
</dbReference>
<dbReference type="Gene3D" id="3.40.190.10">
    <property type="entry name" value="Periplasmic binding protein-like II"/>
    <property type="match status" value="2"/>
</dbReference>
<dbReference type="InterPro" id="IPR001638">
    <property type="entry name" value="Solute-binding_3/MltF_N"/>
</dbReference>
<comment type="similarity">
    <text evidence="2">Belongs to the bacterial solute-binding protein SsuA/TauA family.</text>
</comment>
<dbReference type="FunFam" id="3.40.190.10:FF:000050">
    <property type="entry name" value="Sulfonate ABC transporter substrate-binding protein"/>
    <property type="match status" value="1"/>
</dbReference>
<protein>
    <recommendedName>
        <fullName evidence="6">Putative aliphatic sulfonates-binding protein</fullName>
    </recommendedName>
</protein>
<organism evidence="8 9">
    <name type="scientific">Paraburkholderia dioscoreae</name>
    <dbReference type="NCBI Taxonomy" id="2604047"/>
    <lineage>
        <taxon>Bacteria</taxon>
        <taxon>Pseudomonadati</taxon>
        <taxon>Pseudomonadota</taxon>
        <taxon>Betaproteobacteria</taxon>
        <taxon>Burkholderiales</taxon>
        <taxon>Burkholderiaceae</taxon>
        <taxon>Paraburkholderia</taxon>
    </lineage>
</organism>
<dbReference type="CDD" id="cd13556">
    <property type="entry name" value="PBP2_SsuA_like_1"/>
    <property type="match status" value="1"/>
</dbReference>
<gene>
    <name evidence="8" type="ORF">PDMSB3_1504</name>
</gene>
<dbReference type="Pfam" id="PF09084">
    <property type="entry name" value="NMT1"/>
    <property type="match status" value="1"/>
</dbReference>
<dbReference type="NCBIfam" id="TIGR01728">
    <property type="entry name" value="SsuA_fam"/>
    <property type="match status" value="1"/>
</dbReference>
<dbReference type="KEGG" id="pdio:PDMSB3_1504"/>
<evidence type="ECO:0000256" key="4">
    <source>
        <dbReference type="ARBA" id="ARBA00022729"/>
    </source>
</evidence>
<dbReference type="RefSeq" id="WP_165185516.1">
    <property type="nucleotide sequence ID" value="NZ_LR699553.1"/>
</dbReference>
<dbReference type="InterPro" id="IPR015168">
    <property type="entry name" value="SsuA/THI5"/>
</dbReference>
<proteinExistence type="inferred from homology"/>
<reference evidence="8 9" key="1">
    <citation type="submission" date="2019-08" db="EMBL/GenBank/DDBJ databases">
        <authorList>
            <person name="Herpell B J."/>
        </authorList>
    </citation>
    <scope>NUCLEOTIDE SEQUENCE [LARGE SCALE GENOMIC DNA]</scope>
    <source>
        <strain evidence="9">Msb3</strain>
    </source>
</reference>
<dbReference type="GO" id="GO:0042626">
    <property type="term" value="F:ATPase-coupled transmembrane transporter activity"/>
    <property type="evidence" value="ECO:0007669"/>
    <property type="project" value="InterPro"/>
</dbReference>
<evidence type="ECO:0000256" key="3">
    <source>
        <dbReference type="ARBA" id="ARBA00022448"/>
    </source>
</evidence>